<feature type="region of interest" description="Disordered" evidence="1">
    <location>
        <begin position="32"/>
        <end position="98"/>
    </location>
</feature>
<evidence type="ECO:0000313" key="2">
    <source>
        <dbReference type="EMBL" id="CAF2115993.1"/>
    </source>
</evidence>
<dbReference type="Proteomes" id="UP001295469">
    <property type="component" value="Chromosome C08"/>
</dbReference>
<feature type="compositionally biased region" description="Basic and acidic residues" evidence="1">
    <location>
        <begin position="86"/>
        <end position="98"/>
    </location>
</feature>
<accession>A0A816V5K6</accession>
<proteinExistence type="predicted"/>
<sequence length="98" mass="11039">MRESAFRVAEKPDLFFPFQISGVSGLATARDFGRPLPSHGSRSVRGGEMRGGDIRRQADRVWFPIPRRPHEPRAPPFGWLNGSVKIETDRGDSPKPQR</sequence>
<dbReference type="EMBL" id="HG994372">
    <property type="protein sequence ID" value="CAF2115993.1"/>
    <property type="molecule type" value="Genomic_DNA"/>
</dbReference>
<evidence type="ECO:0000256" key="1">
    <source>
        <dbReference type="SAM" id="MobiDB-lite"/>
    </source>
</evidence>
<dbReference type="AlphaFoldDB" id="A0A816V5K6"/>
<name>A0A816V5K6_BRANA</name>
<gene>
    <name evidence="2" type="ORF">DARMORV10_C08P48860.1</name>
</gene>
<protein>
    <submittedName>
        <fullName evidence="2">(rape) hypothetical protein</fullName>
    </submittedName>
</protein>
<feature type="compositionally biased region" description="Basic and acidic residues" evidence="1">
    <location>
        <begin position="45"/>
        <end position="59"/>
    </location>
</feature>
<reference evidence="2" key="1">
    <citation type="submission" date="2021-01" db="EMBL/GenBank/DDBJ databases">
        <authorList>
            <consortium name="Genoscope - CEA"/>
            <person name="William W."/>
        </authorList>
    </citation>
    <scope>NUCLEOTIDE SEQUENCE</scope>
</reference>
<organism evidence="2">
    <name type="scientific">Brassica napus</name>
    <name type="common">Rape</name>
    <dbReference type="NCBI Taxonomy" id="3708"/>
    <lineage>
        <taxon>Eukaryota</taxon>
        <taxon>Viridiplantae</taxon>
        <taxon>Streptophyta</taxon>
        <taxon>Embryophyta</taxon>
        <taxon>Tracheophyta</taxon>
        <taxon>Spermatophyta</taxon>
        <taxon>Magnoliopsida</taxon>
        <taxon>eudicotyledons</taxon>
        <taxon>Gunneridae</taxon>
        <taxon>Pentapetalae</taxon>
        <taxon>rosids</taxon>
        <taxon>malvids</taxon>
        <taxon>Brassicales</taxon>
        <taxon>Brassicaceae</taxon>
        <taxon>Brassiceae</taxon>
        <taxon>Brassica</taxon>
    </lineage>
</organism>